<dbReference type="EMBL" id="AFRT01000671">
    <property type="protein sequence ID" value="ELU42960.1"/>
    <property type="molecule type" value="Genomic_DNA"/>
</dbReference>
<keyword evidence="2" id="KW-1185">Reference proteome</keyword>
<dbReference type="Proteomes" id="UP000011668">
    <property type="component" value="Unassembled WGS sequence"/>
</dbReference>
<protein>
    <submittedName>
        <fullName evidence="1">Uncharacterized protein</fullName>
    </submittedName>
</protein>
<name>L8WY76_THACA</name>
<proteinExistence type="predicted"/>
<evidence type="ECO:0000313" key="1">
    <source>
        <dbReference type="EMBL" id="ELU42960.1"/>
    </source>
</evidence>
<comment type="caution">
    <text evidence="1">The sequence shown here is derived from an EMBL/GenBank/DDBJ whole genome shotgun (WGS) entry which is preliminary data.</text>
</comment>
<dbReference type="HOGENOM" id="CLU_2135235_0_0_1"/>
<gene>
    <name evidence="1" type="ORF">AG1IA_03010</name>
</gene>
<evidence type="ECO:0000313" key="2">
    <source>
        <dbReference type="Proteomes" id="UP000011668"/>
    </source>
</evidence>
<reference evidence="1 2" key="1">
    <citation type="journal article" date="2013" name="Nat. Commun.">
        <title>The evolution and pathogenic mechanisms of the rice sheath blight pathogen.</title>
        <authorList>
            <person name="Zheng A."/>
            <person name="Lin R."/>
            <person name="Xu L."/>
            <person name="Qin P."/>
            <person name="Tang C."/>
            <person name="Ai P."/>
            <person name="Zhang D."/>
            <person name="Liu Y."/>
            <person name="Sun Z."/>
            <person name="Feng H."/>
            <person name="Wang Y."/>
            <person name="Chen Y."/>
            <person name="Liang X."/>
            <person name="Fu R."/>
            <person name="Li Q."/>
            <person name="Zhang J."/>
            <person name="Yu X."/>
            <person name="Xie Z."/>
            <person name="Ding L."/>
            <person name="Guan P."/>
            <person name="Tang J."/>
            <person name="Liang Y."/>
            <person name="Wang S."/>
            <person name="Deng Q."/>
            <person name="Li S."/>
            <person name="Zhu J."/>
            <person name="Wang L."/>
            <person name="Liu H."/>
            <person name="Li P."/>
        </authorList>
    </citation>
    <scope>NUCLEOTIDE SEQUENCE [LARGE SCALE GENOMIC DNA]</scope>
    <source>
        <strain evidence="2">AG-1 IA</strain>
    </source>
</reference>
<accession>L8WY76</accession>
<sequence length="113" mass="12904">MLQLSHYFASPQTSSENVHINGRQAFGGRKTNSNKGCRKWNGKSRLQIERDRTRHASGRMLILHGARAHKKWQNRLTGYVLQRIPCILVKDKVIDSLSNIALTDIDTLLPQLQ</sequence>
<dbReference type="AlphaFoldDB" id="L8WY76"/>
<organism evidence="1 2">
    <name type="scientific">Thanatephorus cucumeris (strain AG1-IA)</name>
    <name type="common">Rice sheath blight fungus</name>
    <name type="synonym">Rhizoctonia solani</name>
    <dbReference type="NCBI Taxonomy" id="983506"/>
    <lineage>
        <taxon>Eukaryota</taxon>
        <taxon>Fungi</taxon>
        <taxon>Dikarya</taxon>
        <taxon>Basidiomycota</taxon>
        <taxon>Agaricomycotina</taxon>
        <taxon>Agaricomycetes</taxon>
        <taxon>Cantharellales</taxon>
        <taxon>Ceratobasidiaceae</taxon>
        <taxon>Rhizoctonia</taxon>
        <taxon>Rhizoctonia solani AG-1</taxon>
    </lineage>
</organism>